<feature type="compositionally biased region" description="Low complexity" evidence="1">
    <location>
        <begin position="106"/>
        <end position="117"/>
    </location>
</feature>
<keyword evidence="3" id="KW-1185">Reference proteome</keyword>
<dbReference type="EMBL" id="KZ613948">
    <property type="protein sequence ID" value="PMD37988.1"/>
    <property type="molecule type" value="Genomic_DNA"/>
</dbReference>
<name>A0A2J6RHI9_HYAVF</name>
<gene>
    <name evidence="2" type="ORF">L207DRAFT_635417</name>
</gene>
<dbReference type="PROSITE" id="PS51257">
    <property type="entry name" value="PROKAR_LIPOPROTEIN"/>
    <property type="match status" value="1"/>
</dbReference>
<reference evidence="2 3" key="1">
    <citation type="submission" date="2016-04" db="EMBL/GenBank/DDBJ databases">
        <title>A degradative enzymes factory behind the ericoid mycorrhizal symbiosis.</title>
        <authorList>
            <consortium name="DOE Joint Genome Institute"/>
            <person name="Martino E."/>
            <person name="Morin E."/>
            <person name="Grelet G."/>
            <person name="Kuo A."/>
            <person name="Kohler A."/>
            <person name="Daghino S."/>
            <person name="Barry K."/>
            <person name="Choi C."/>
            <person name="Cichocki N."/>
            <person name="Clum A."/>
            <person name="Copeland A."/>
            <person name="Hainaut M."/>
            <person name="Haridas S."/>
            <person name="Labutti K."/>
            <person name="Lindquist E."/>
            <person name="Lipzen A."/>
            <person name="Khouja H.-R."/>
            <person name="Murat C."/>
            <person name="Ohm R."/>
            <person name="Olson A."/>
            <person name="Spatafora J."/>
            <person name="Veneault-Fourrey C."/>
            <person name="Henrissat B."/>
            <person name="Grigoriev I."/>
            <person name="Martin F."/>
            <person name="Perotto S."/>
        </authorList>
    </citation>
    <scope>NUCLEOTIDE SEQUENCE [LARGE SCALE GENOMIC DNA]</scope>
    <source>
        <strain evidence="2 3">F</strain>
    </source>
</reference>
<proteinExistence type="predicted"/>
<sequence>MSKILFTIVLPHDSASPSSSGTLQFFISCNNNTCLSMRGLDFKSARFGNSNVDPGWKNRFEYSVTASKTVTRFSLIVNTSVILPAMSWSSPYPAPKKPKQKERGSSRSLSGSSQSSKSSRKIKLRFIKREALQSRQEVARMVTNRGRERQEMGSQAQQNMDLGTMSRYHEYRVGNTSEMMRGGFVGGIETIAVVRVAIQEQIVGPGNDEGSLGNCKILALQIRWIESDDFGSLAMHHRSRIPANQPLRNRLIFSTHCIIVPDHVQPFHRHPSPEKLDAGPSATDVHIDKLLNNDIQTVELCEIKCEDMGSVTIPGLSNVDLQTIDAKAEAGSSHESLRIPSSIT</sequence>
<protein>
    <submittedName>
        <fullName evidence="2">Uncharacterized protein</fullName>
    </submittedName>
</protein>
<dbReference type="AlphaFoldDB" id="A0A2J6RHI9"/>
<evidence type="ECO:0000313" key="3">
    <source>
        <dbReference type="Proteomes" id="UP000235786"/>
    </source>
</evidence>
<dbReference type="OrthoDB" id="3563877at2759"/>
<evidence type="ECO:0000256" key="1">
    <source>
        <dbReference type="SAM" id="MobiDB-lite"/>
    </source>
</evidence>
<evidence type="ECO:0000313" key="2">
    <source>
        <dbReference type="EMBL" id="PMD37988.1"/>
    </source>
</evidence>
<dbReference type="Proteomes" id="UP000235786">
    <property type="component" value="Unassembled WGS sequence"/>
</dbReference>
<feature type="region of interest" description="Disordered" evidence="1">
    <location>
        <begin position="88"/>
        <end position="121"/>
    </location>
</feature>
<organism evidence="2 3">
    <name type="scientific">Hyaloscypha variabilis (strain UAMH 11265 / GT02V1 / F)</name>
    <name type="common">Meliniomyces variabilis</name>
    <dbReference type="NCBI Taxonomy" id="1149755"/>
    <lineage>
        <taxon>Eukaryota</taxon>
        <taxon>Fungi</taxon>
        <taxon>Dikarya</taxon>
        <taxon>Ascomycota</taxon>
        <taxon>Pezizomycotina</taxon>
        <taxon>Leotiomycetes</taxon>
        <taxon>Helotiales</taxon>
        <taxon>Hyaloscyphaceae</taxon>
        <taxon>Hyaloscypha</taxon>
        <taxon>Hyaloscypha variabilis</taxon>
    </lineage>
</organism>
<accession>A0A2J6RHI9</accession>